<dbReference type="PANTHER" id="PTHR44167:SF24">
    <property type="entry name" value="SERINE_THREONINE-PROTEIN KINASE CHK2"/>
    <property type="match status" value="1"/>
</dbReference>
<sequence length="512" mass="57473">MASPGDIPNPVETTTKGIGGHKNAEFATKVIEILNGAGYQKHIALVLNEGVTDYWLPIPKRTIMPAKLLDYITFEAFKNAQSPVLEKSYELNRSHIPLDAQATYEWNGVRYPKSLIYKRYLGEGGAGIVVEMQVAGGTTYAVKRIPRKAGYHEAKSQLRSIKQEIENLKKINHTHCIKFLGSYGDVEDIGVVMDPVADCNLDSFLSTFNRSEPNSGMVLASFFGCLANALVYLHKEVNIRHKDIKPENILVKKDRVILTDFGISLDWSEQGHSTTQEEANRSPKYCAPEAYILGQPRNQRSDIWSLGCVFLEMSAVLHGFSSGYVTTILKRHGCLYFRECPGGILDAISEVREQGASENNGSLELEWIEQMLRLENNKRWYSEDLQQAISQSRSEPPFCGICCNRAWPGALRTEPAQLHDSKLKKWHSVTVIRDNSVSGGWISKRLVDLYQLETHQMKQREILNVGGHQFETDKKADVTFVPDTTNHAEKANCRVITSAPFDLLIGNTNLRS</sequence>
<dbReference type="AlphaFoldDB" id="A0A9N9VIL2"/>
<dbReference type="Pfam" id="PF00069">
    <property type="entry name" value="Pkinase"/>
    <property type="match status" value="1"/>
</dbReference>
<dbReference type="PROSITE" id="PS50011">
    <property type="entry name" value="PROTEIN_KINASE_DOM"/>
    <property type="match status" value="1"/>
</dbReference>
<dbReference type="GO" id="GO:0005524">
    <property type="term" value="F:ATP binding"/>
    <property type="evidence" value="ECO:0007669"/>
    <property type="project" value="InterPro"/>
</dbReference>
<dbReference type="GO" id="GO:0005634">
    <property type="term" value="C:nucleus"/>
    <property type="evidence" value="ECO:0007669"/>
    <property type="project" value="TreeGrafter"/>
</dbReference>
<evidence type="ECO:0000259" key="1">
    <source>
        <dbReference type="PROSITE" id="PS50011"/>
    </source>
</evidence>
<dbReference type="InterPro" id="IPR008271">
    <property type="entry name" value="Ser/Thr_kinase_AS"/>
</dbReference>
<feature type="domain" description="Protein kinase" evidence="1">
    <location>
        <begin position="115"/>
        <end position="398"/>
    </location>
</feature>
<dbReference type="Gene3D" id="1.10.510.10">
    <property type="entry name" value="Transferase(Phosphotransferase) domain 1"/>
    <property type="match status" value="1"/>
</dbReference>
<dbReference type="GO" id="GO:0005737">
    <property type="term" value="C:cytoplasm"/>
    <property type="evidence" value="ECO:0007669"/>
    <property type="project" value="TreeGrafter"/>
</dbReference>
<dbReference type="Proteomes" id="UP000696573">
    <property type="component" value="Unassembled WGS sequence"/>
</dbReference>
<evidence type="ECO:0000313" key="3">
    <source>
        <dbReference type="Proteomes" id="UP000696573"/>
    </source>
</evidence>
<name>A0A9N9VIL2_9HYPO</name>
<dbReference type="GO" id="GO:0044773">
    <property type="term" value="P:mitotic DNA damage checkpoint signaling"/>
    <property type="evidence" value="ECO:0007669"/>
    <property type="project" value="TreeGrafter"/>
</dbReference>
<dbReference type="PROSITE" id="PS00108">
    <property type="entry name" value="PROTEIN_KINASE_ST"/>
    <property type="match status" value="1"/>
</dbReference>
<comment type="caution">
    <text evidence="2">The sequence shown here is derived from an EMBL/GenBank/DDBJ whole genome shotgun (WGS) entry which is preliminary data.</text>
</comment>
<dbReference type="PANTHER" id="PTHR44167">
    <property type="entry name" value="OVARIAN-SPECIFIC SERINE/THREONINE-PROTEIN KINASE LOK-RELATED"/>
    <property type="match status" value="1"/>
</dbReference>
<protein>
    <recommendedName>
        <fullName evidence="1">Protein kinase domain-containing protein</fullName>
    </recommendedName>
</protein>
<dbReference type="GO" id="GO:0004674">
    <property type="term" value="F:protein serine/threonine kinase activity"/>
    <property type="evidence" value="ECO:0007669"/>
    <property type="project" value="TreeGrafter"/>
</dbReference>
<dbReference type="EMBL" id="CABFNQ020000676">
    <property type="protein sequence ID" value="CAH0022437.1"/>
    <property type="molecule type" value="Genomic_DNA"/>
</dbReference>
<dbReference type="SUPFAM" id="SSF56112">
    <property type="entry name" value="Protein kinase-like (PK-like)"/>
    <property type="match status" value="1"/>
</dbReference>
<gene>
    <name evidence="2" type="ORF">CRHIZ90672A_00004248</name>
</gene>
<dbReference type="OrthoDB" id="248923at2759"/>
<proteinExistence type="predicted"/>
<accession>A0A9N9VIL2</accession>
<keyword evidence="3" id="KW-1185">Reference proteome</keyword>
<dbReference type="CDD" id="cd00180">
    <property type="entry name" value="PKc"/>
    <property type="match status" value="1"/>
</dbReference>
<dbReference type="InterPro" id="IPR011009">
    <property type="entry name" value="Kinase-like_dom_sf"/>
</dbReference>
<reference evidence="2" key="1">
    <citation type="submission" date="2021-10" db="EMBL/GenBank/DDBJ databases">
        <authorList>
            <person name="Piombo E."/>
        </authorList>
    </citation>
    <scope>NUCLEOTIDE SEQUENCE</scope>
</reference>
<dbReference type="InterPro" id="IPR000719">
    <property type="entry name" value="Prot_kinase_dom"/>
</dbReference>
<organism evidence="2 3">
    <name type="scientific">Clonostachys rhizophaga</name>
    <dbReference type="NCBI Taxonomy" id="160324"/>
    <lineage>
        <taxon>Eukaryota</taxon>
        <taxon>Fungi</taxon>
        <taxon>Dikarya</taxon>
        <taxon>Ascomycota</taxon>
        <taxon>Pezizomycotina</taxon>
        <taxon>Sordariomycetes</taxon>
        <taxon>Hypocreomycetidae</taxon>
        <taxon>Hypocreales</taxon>
        <taxon>Bionectriaceae</taxon>
        <taxon>Clonostachys</taxon>
    </lineage>
</organism>
<dbReference type="SMART" id="SM00220">
    <property type="entry name" value="S_TKc"/>
    <property type="match status" value="1"/>
</dbReference>
<evidence type="ECO:0000313" key="2">
    <source>
        <dbReference type="EMBL" id="CAH0022437.1"/>
    </source>
</evidence>